<proteinExistence type="predicted"/>
<feature type="compositionally biased region" description="Basic and acidic residues" evidence="1">
    <location>
        <begin position="9"/>
        <end position="21"/>
    </location>
</feature>
<dbReference type="AlphaFoldDB" id="A0A7D5P6T6"/>
<name>A0A7D5P6T6_9EURY</name>
<evidence type="ECO:0000256" key="1">
    <source>
        <dbReference type="SAM" id="MobiDB-lite"/>
    </source>
</evidence>
<accession>A0A7D5P6T6</accession>
<dbReference type="GeneID" id="56083237"/>
<dbReference type="EMBL" id="CP058909">
    <property type="protein sequence ID" value="QLH82206.1"/>
    <property type="molecule type" value="Genomic_DNA"/>
</dbReference>
<organism evidence="2 3">
    <name type="scientific">Halosimplex pelagicum</name>
    <dbReference type="NCBI Taxonomy" id="869886"/>
    <lineage>
        <taxon>Archaea</taxon>
        <taxon>Methanobacteriati</taxon>
        <taxon>Methanobacteriota</taxon>
        <taxon>Stenosarchaea group</taxon>
        <taxon>Halobacteria</taxon>
        <taxon>Halobacteriales</taxon>
        <taxon>Haloarculaceae</taxon>
        <taxon>Halosimplex</taxon>
    </lineage>
</organism>
<dbReference type="OrthoDB" id="380469at2157"/>
<evidence type="ECO:0000313" key="3">
    <source>
        <dbReference type="Proteomes" id="UP000509346"/>
    </source>
</evidence>
<dbReference type="RefSeq" id="WP_179922674.1">
    <property type="nucleotide sequence ID" value="NZ_CP058909.1"/>
</dbReference>
<reference evidence="2 3" key="1">
    <citation type="submission" date="2020-07" db="EMBL/GenBank/DDBJ databases">
        <title>Halosimplex litoreum sp. nov. and Halosimplex rubrum sp. nov., isolated from different salt environments.</title>
        <authorList>
            <person name="Cui H."/>
        </authorList>
    </citation>
    <scope>NUCLEOTIDE SEQUENCE [LARGE SCALE GENOMIC DNA]</scope>
    <source>
        <strain evidence="2 3">R2</strain>
    </source>
</reference>
<evidence type="ECO:0000313" key="2">
    <source>
        <dbReference type="EMBL" id="QLH82206.1"/>
    </source>
</evidence>
<sequence length="62" mass="6675">MGEQPPVHGIHDVDRHTDLETEGRSVTLFYDPEAPDDALLQGDVLQRQGPSIDAGPAGPSIR</sequence>
<feature type="region of interest" description="Disordered" evidence="1">
    <location>
        <begin position="41"/>
        <end position="62"/>
    </location>
</feature>
<gene>
    <name evidence="2" type="ORF">HZS54_11570</name>
</gene>
<dbReference type="Proteomes" id="UP000509346">
    <property type="component" value="Chromosome"/>
</dbReference>
<keyword evidence="3" id="KW-1185">Reference proteome</keyword>
<feature type="region of interest" description="Disordered" evidence="1">
    <location>
        <begin position="1"/>
        <end position="21"/>
    </location>
</feature>
<dbReference type="KEGG" id="hpel:HZS54_11570"/>
<protein>
    <submittedName>
        <fullName evidence="2">Uncharacterized protein</fullName>
    </submittedName>
</protein>